<comment type="caution">
    <text evidence="2">The sequence shown here is derived from an EMBL/GenBank/DDBJ whole genome shotgun (WGS) entry which is preliminary data.</text>
</comment>
<dbReference type="EMBL" id="JACVVK020000136">
    <property type="protein sequence ID" value="KAK7489529.1"/>
    <property type="molecule type" value="Genomic_DNA"/>
</dbReference>
<sequence length="114" mass="13018">MFLTSQFQYLLLVTYFTVCRTGHRKNPVTVLSQLKPHFMEHFASLDACEASPVFLCRHLIELHAFLKLIYSLLAEDKNRVCEKVEIMTEFHHVLHHITTTVGMVAGAVEANTTS</sequence>
<feature type="chain" id="PRO_5044792082" evidence="1">
    <location>
        <begin position="22"/>
        <end position="114"/>
    </location>
</feature>
<evidence type="ECO:0000313" key="2">
    <source>
        <dbReference type="EMBL" id="KAK7489529.1"/>
    </source>
</evidence>
<reference evidence="2 3" key="1">
    <citation type="journal article" date="2023" name="Sci. Data">
        <title>Genome assembly of the Korean intertidal mud-creeper Batillaria attramentaria.</title>
        <authorList>
            <person name="Patra A.K."/>
            <person name="Ho P.T."/>
            <person name="Jun S."/>
            <person name="Lee S.J."/>
            <person name="Kim Y."/>
            <person name="Won Y.J."/>
        </authorList>
    </citation>
    <scope>NUCLEOTIDE SEQUENCE [LARGE SCALE GENOMIC DNA]</scope>
    <source>
        <strain evidence="2">Wonlab-2016</strain>
    </source>
</reference>
<protein>
    <submittedName>
        <fullName evidence="2">Uncharacterized protein</fullName>
    </submittedName>
</protein>
<feature type="signal peptide" evidence="1">
    <location>
        <begin position="1"/>
        <end position="21"/>
    </location>
</feature>
<dbReference type="AlphaFoldDB" id="A0ABD0KQT3"/>
<gene>
    <name evidence="2" type="ORF">BaRGS_00019163</name>
</gene>
<name>A0ABD0KQT3_9CAEN</name>
<keyword evidence="1" id="KW-0732">Signal</keyword>
<keyword evidence="3" id="KW-1185">Reference proteome</keyword>
<accession>A0ABD0KQT3</accession>
<evidence type="ECO:0000313" key="3">
    <source>
        <dbReference type="Proteomes" id="UP001519460"/>
    </source>
</evidence>
<organism evidence="2 3">
    <name type="scientific">Batillaria attramentaria</name>
    <dbReference type="NCBI Taxonomy" id="370345"/>
    <lineage>
        <taxon>Eukaryota</taxon>
        <taxon>Metazoa</taxon>
        <taxon>Spiralia</taxon>
        <taxon>Lophotrochozoa</taxon>
        <taxon>Mollusca</taxon>
        <taxon>Gastropoda</taxon>
        <taxon>Caenogastropoda</taxon>
        <taxon>Sorbeoconcha</taxon>
        <taxon>Cerithioidea</taxon>
        <taxon>Batillariidae</taxon>
        <taxon>Batillaria</taxon>
    </lineage>
</organism>
<evidence type="ECO:0000256" key="1">
    <source>
        <dbReference type="SAM" id="SignalP"/>
    </source>
</evidence>
<proteinExistence type="predicted"/>
<dbReference type="Proteomes" id="UP001519460">
    <property type="component" value="Unassembled WGS sequence"/>
</dbReference>